<evidence type="ECO:0000313" key="3">
    <source>
        <dbReference type="Proteomes" id="UP001415857"/>
    </source>
</evidence>
<protein>
    <recommendedName>
        <fullName evidence="1">MULE transposase domain-containing protein</fullName>
    </recommendedName>
</protein>
<dbReference type="AlphaFoldDB" id="A0AAP0N4N6"/>
<dbReference type="Proteomes" id="UP001415857">
    <property type="component" value="Unassembled WGS sequence"/>
</dbReference>
<comment type="caution">
    <text evidence="2">The sequence shown here is derived from an EMBL/GenBank/DDBJ whole genome shotgun (WGS) entry which is preliminary data.</text>
</comment>
<dbReference type="EMBL" id="JBBPBK010000097">
    <property type="protein sequence ID" value="KAK9266605.1"/>
    <property type="molecule type" value="Genomic_DNA"/>
</dbReference>
<dbReference type="Pfam" id="PF10551">
    <property type="entry name" value="MULE"/>
    <property type="match status" value="1"/>
</dbReference>
<feature type="domain" description="MULE transposase" evidence="1">
    <location>
        <begin position="2"/>
        <end position="69"/>
    </location>
</feature>
<organism evidence="2 3">
    <name type="scientific">Liquidambar formosana</name>
    <name type="common">Formosan gum</name>
    <dbReference type="NCBI Taxonomy" id="63359"/>
    <lineage>
        <taxon>Eukaryota</taxon>
        <taxon>Viridiplantae</taxon>
        <taxon>Streptophyta</taxon>
        <taxon>Embryophyta</taxon>
        <taxon>Tracheophyta</taxon>
        <taxon>Spermatophyta</taxon>
        <taxon>Magnoliopsida</taxon>
        <taxon>eudicotyledons</taxon>
        <taxon>Gunneridae</taxon>
        <taxon>Pentapetalae</taxon>
        <taxon>Saxifragales</taxon>
        <taxon>Altingiaceae</taxon>
        <taxon>Liquidambar</taxon>
    </lineage>
</organism>
<gene>
    <name evidence="2" type="ORF">L1049_027300</name>
</gene>
<proteinExistence type="predicted"/>
<dbReference type="PANTHER" id="PTHR31973">
    <property type="entry name" value="POLYPROTEIN, PUTATIVE-RELATED"/>
    <property type="match status" value="1"/>
</dbReference>
<evidence type="ECO:0000313" key="2">
    <source>
        <dbReference type="EMBL" id="KAK9266605.1"/>
    </source>
</evidence>
<reference evidence="2 3" key="1">
    <citation type="journal article" date="2024" name="Plant J.">
        <title>Genome sequences and population genomics reveal climatic adaptation and genomic divergence between two closely related sweetgum species.</title>
        <authorList>
            <person name="Xu W.Q."/>
            <person name="Ren C.Q."/>
            <person name="Zhang X.Y."/>
            <person name="Comes H.P."/>
            <person name="Liu X.H."/>
            <person name="Li Y.G."/>
            <person name="Kettle C.J."/>
            <person name="Jalonen R."/>
            <person name="Gaisberger H."/>
            <person name="Ma Y.Z."/>
            <person name="Qiu Y.X."/>
        </authorList>
    </citation>
    <scope>NUCLEOTIDE SEQUENCE [LARGE SCALE GENOMIC DNA]</scope>
    <source>
        <strain evidence="2">Hangzhou</strain>
    </source>
</reference>
<sequence>MRLFPLAFAVVDAELEDNWRWFFENLREIEGDARQITFISDRNNGLRSALPRVFPTAYHAYCLHHLKMNLRDKVRGHKSFKDRMVFLFRECAYAPTEHKFEEKLSELLAEGKEQVQFFLNDYPFQCWANAYFQGQRYGEMCFDVAESFNAWIKEASFLPITNMVDLIRSQIMAQMCNRRLEADSWNIVLCPKMDERLGEELDKGRT</sequence>
<name>A0AAP0N4N6_LIQFO</name>
<keyword evidence="3" id="KW-1185">Reference proteome</keyword>
<dbReference type="InterPro" id="IPR018289">
    <property type="entry name" value="MULE_transposase_dom"/>
</dbReference>
<accession>A0AAP0N4N6</accession>
<dbReference type="PANTHER" id="PTHR31973:SF166">
    <property type="entry name" value="OS10G0104700 PROTEIN"/>
    <property type="match status" value="1"/>
</dbReference>
<evidence type="ECO:0000259" key="1">
    <source>
        <dbReference type="Pfam" id="PF10551"/>
    </source>
</evidence>